<dbReference type="AlphaFoldDB" id="A0A5B0P1X4"/>
<sequence>MLVENSLQSHNPALSIHDHCKAHRHQPTTTTNQSIYEESMRMWCVEELAVIPSPVDRCRRLLIFFCFFASWCQLAGGFLSQQQQQQQLDKQHPFLLFFYPTYPS</sequence>
<accession>A0A5B0P1X4</accession>
<dbReference type="Proteomes" id="UP000324748">
    <property type="component" value="Unassembled WGS sequence"/>
</dbReference>
<evidence type="ECO:0000313" key="1">
    <source>
        <dbReference type="EMBL" id="KAA1095163.1"/>
    </source>
</evidence>
<reference evidence="1 2" key="1">
    <citation type="submission" date="2019-05" db="EMBL/GenBank/DDBJ databases">
        <title>Emergence of the Ug99 lineage of the wheat stem rust pathogen through somatic hybridization.</title>
        <authorList>
            <person name="Li F."/>
            <person name="Upadhyaya N.M."/>
            <person name="Sperschneider J."/>
            <person name="Matny O."/>
            <person name="Nguyen-Phuc H."/>
            <person name="Mago R."/>
            <person name="Raley C."/>
            <person name="Miller M.E."/>
            <person name="Silverstein K.A.T."/>
            <person name="Henningsen E."/>
            <person name="Hirsch C.D."/>
            <person name="Visser B."/>
            <person name="Pretorius Z.A."/>
            <person name="Steffenson B.J."/>
            <person name="Schwessinger B."/>
            <person name="Dodds P.N."/>
            <person name="Figueroa M."/>
        </authorList>
    </citation>
    <scope>NUCLEOTIDE SEQUENCE [LARGE SCALE GENOMIC DNA]</scope>
    <source>
        <strain evidence="1">21-0</strain>
    </source>
</reference>
<keyword evidence="2" id="KW-1185">Reference proteome</keyword>
<proteinExistence type="predicted"/>
<evidence type="ECO:0000313" key="2">
    <source>
        <dbReference type="Proteomes" id="UP000324748"/>
    </source>
</evidence>
<dbReference type="EMBL" id="VSWC01000079">
    <property type="protein sequence ID" value="KAA1095163.1"/>
    <property type="molecule type" value="Genomic_DNA"/>
</dbReference>
<name>A0A5B0P1X4_PUCGR</name>
<comment type="caution">
    <text evidence="1">The sequence shown here is derived from an EMBL/GenBank/DDBJ whole genome shotgun (WGS) entry which is preliminary data.</text>
</comment>
<organism evidence="1 2">
    <name type="scientific">Puccinia graminis f. sp. tritici</name>
    <dbReference type="NCBI Taxonomy" id="56615"/>
    <lineage>
        <taxon>Eukaryota</taxon>
        <taxon>Fungi</taxon>
        <taxon>Dikarya</taxon>
        <taxon>Basidiomycota</taxon>
        <taxon>Pucciniomycotina</taxon>
        <taxon>Pucciniomycetes</taxon>
        <taxon>Pucciniales</taxon>
        <taxon>Pucciniaceae</taxon>
        <taxon>Puccinia</taxon>
    </lineage>
</organism>
<protein>
    <submittedName>
        <fullName evidence="1">Uncharacterized protein</fullName>
    </submittedName>
</protein>
<gene>
    <name evidence="1" type="ORF">PGT21_036255</name>
</gene>